<accession>A0ABQ9J5E0</accession>
<dbReference type="Proteomes" id="UP001162164">
    <property type="component" value="Unassembled WGS sequence"/>
</dbReference>
<protein>
    <submittedName>
        <fullName evidence="2">Uncharacterized protein</fullName>
    </submittedName>
</protein>
<evidence type="ECO:0000313" key="2">
    <source>
        <dbReference type="EMBL" id="KAJ8973079.1"/>
    </source>
</evidence>
<comment type="caution">
    <text evidence="2">The sequence shown here is derived from an EMBL/GenBank/DDBJ whole genome shotgun (WGS) entry which is preliminary data.</text>
</comment>
<organism evidence="2 3">
    <name type="scientific">Molorchus minor</name>
    <dbReference type="NCBI Taxonomy" id="1323400"/>
    <lineage>
        <taxon>Eukaryota</taxon>
        <taxon>Metazoa</taxon>
        <taxon>Ecdysozoa</taxon>
        <taxon>Arthropoda</taxon>
        <taxon>Hexapoda</taxon>
        <taxon>Insecta</taxon>
        <taxon>Pterygota</taxon>
        <taxon>Neoptera</taxon>
        <taxon>Endopterygota</taxon>
        <taxon>Coleoptera</taxon>
        <taxon>Polyphaga</taxon>
        <taxon>Cucujiformia</taxon>
        <taxon>Chrysomeloidea</taxon>
        <taxon>Cerambycidae</taxon>
        <taxon>Lamiinae</taxon>
        <taxon>Monochamini</taxon>
        <taxon>Molorchus</taxon>
    </lineage>
</organism>
<gene>
    <name evidence="2" type="ORF">NQ317_009169</name>
</gene>
<feature type="region of interest" description="Disordered" evidence="1">
    <location>
        <begin position="67"/>
        <end position="87"/>
    </location>
</feature>
<keyword evidence="3" id="KW-1185">Reference proteome</keyword>
<name>A0ABQ9J5E0_9CUCU</name>
<dbReference type="EMBL" id="JAPWTJ010001244">
    <property type="protein sequence ID" value="KAJ8973079.1"/>
    <property type="molecule type" value="Genomic_DNA"/>
</dbReference>
<sequence>MEKVVEETVEEFKTEVRRLLGHADEVSKMRCAERCSHCKRAENKEFGSHSRRKIVVNDDNWETKKLAKEQQNDEDVKPFIAWKEEET</sequence>
<reference evidence="2" key="1">
    <citation type="journal article" date="2023" name="Insect Mol. Biol.">
        <title>Genome sequencing provides insights into the evolution of gene families encoding plant cell wall-degrading enzymes in longhorned beetles.</title>
        <authorList>
            <person name="Shin N.R."/>
            <person name="Okamura Y."/>
            <person name="Kirsch R."/>
            <person name="Pauchet Y."/>
        </authorList>
    </citation>
    <scope>NUCLEOTIDE SEQUENCE</scope>
    <source>
        <strain evidence="2">MMC_N1</strain>
    </source>
</reference>
<evidence type="ECO:0000313" key="3">
    <source>
        <dbReference type="Proteomes" id="UP001162164"/>
    </source>
</evidence>
<evidence type="ECO:0000256" key="1">
    <source>
        <dbReference type="SAM" id="MobiDB-lite"/>
    </source>
</evidence>
<proteinExistence type="predicted"/>